<keyword evidence="3" id="KW-1185">Reference proteome</keyword>
<protein>
    <submittedName>
        <fullName evidence="2">Uncharacterized protein</fullName>
    </submittedName>
</protein>
<sequence length="264" mass="30068">MSEASPRLQRLDAISSRRDAKESLSFSLDIIPKVPSGHPPDHTGMPRWGSKVTDTAKHSLNNRYILKRRIGAQCAQWRTLLRRGVRHATPETLHLFTANVPLPPQDSEEEDSLKYKRFLADQVPREAEDPVSDASTLANLAFWDAELASRLHHDGTASGSREMISQRNASGIYTFSHKELLRLCECIDKLRRISVSIARHIKIVERLAKTHPQRWHERHEDRGVFPKTKGLGSPLAESILIDEEWPASTEWGMAPAKRVRKKIW</sequence>
<gene>
    <name evidence="2" type="ORF">FZEAL_5190</name>
</gene>
<reference evidence="2" key="1">
    <citation type="journal article" date="2020" name="BMC Genomics">
        <title>Correction to: Identification and distribution of gene clusters required for synthesis of sphingolipid metabolism inhibitors in diverse species of the filamentous fungus Fusarium.</title>
        <authorList>
            <person name="Kim H.S."/>
            <person name="Lohmar J.M."/>
            <person name="Busman M."/>
            <person name="Brown D.W."/>
            <person name="Naumann T.A."/>
            <person name="Divon H.H."/>
            <person name="Lysoe E."/>
            <person name="Uhlig S."/>
            <person name="Proctor R.H."/>
        </authorList>
    </citation>
    <scope>NUCLEOTIDE SEQUENCE</scope>
    <source>
        <strain evidence="2">NRRL 22465</strain>
    </source>
</reference>
<accession>A0A8H4UK78</accession>
<organism evidence="2 3">
    <name type="scientific">Fusarium zealandicum</name>
    <dbReference type="NCBI Taxonomy" id="1053134"/>
    <lineage>
        <taxon>Eukaryota</taxon>
        <taxon>Fungi</taxon>
        <taxon>Dikarya</taxon>
        <taxon>Ascomycota</taxon>
        <taxon>Pezizomycotina</taxon>
        <taxon>Sordariomycetes</taxon>
        <taxon>Hypocreomycetidae</taxon>
        <taxon>Hypocreales</taxon>
        <taxon>Nectriaceae</taxon>
        <taxon>Fusarium</taxon>
        <taxon>Fusarium staphyleae species complex</taxon>
    </lineage>
</organism>
<dbReference type="OrthoDB" id="5124870at2759"/>
<feature type="region of interest" description="Disordered" evidence="1">
    <location>
        <begin position="32"/>
        <end position="52"/>
    </location>
</feature>
<evidence type="ECO:0000313" key="3">
    <source>
        <dbReference type="Proteomes" id="UP000635477"/>
    </source>
</evidence>
<reference evidence="2" key="2">
    <citation type="submission" date="2020-05" db="EMBL/GenBank/DDBJ databases">
        <authorList>
            <person name="Kim H.-S."/>
            <person name="Proctor R.H."/>
            <person name="Brown D.W."/>
        </authorList>
    </citation>
    <scope>NUCLEOTIDE SEQUENCE</scope>
    <source>
        <strain evidence="2">NRRL 22465</strain>
    </source>
</reference>
<comment type="caution">
    <text evidence="2">The sequence shown here is derived from an EMBL/GenBank/DDBJ whole genome shotgun (WGS) entry which is preliminary data.</text>
</comment>
<dbReference type="Proteomes" id="UP000635477">
    <property type="component" value="Unassembled WGS sequence"/>
</dbReference>
<dbReference type="EMBL" id="JABEYC010000370">
    <property type="protein sequence ID" value="KAF4978426.1"/>
    <property type="molecule type" value="Genomic_DNA"/>
</dbReference>
<evidence type="ECO:0000256" key="1">
    <source>
        <dbReference type="SAM" id="MobiDB-lite"/>
    </source>
</evidence>
<name>A0A8H4UK78_9HYPO</name>
<proteinExistence type="predicted"/>
<evidence type="ECO:0000313" key="2">
    <source>
        <dbReference type="EMBL" id="KAF4978426.1"/>
    </source>
</evidence>
<dbReference type="AlphaFoldDB" id="A0A8H4UK78"/>